<dbReference type="Proteomes" id="UP000324897">
    <property type="component" value="Chromosome 3"/>
</dbReference>
<dbReference type="PANTHER" id="PTHR32141">
    <property type="match status" value="1"/>
</dbReference>
<dbReference type="Pfam" id="PF08387">
    <property type="entry name" value="FBD"/>
    <property type="match status" value="2"/>
</dbReference>
<name>A0A5J9TK56_9POAL</name>
<evidence type="ECO:0000259" key="1">
    <source>
        <dbReference type="Pfam" id="PF08387"/>
    </source>
</evidence>
<dbReference type="SUPFAM" id="SSF52047">
    <property type="entry name" value="RNI-like"/>
    <property type="match status" value="1"/>
</dbReference>
<feature type="domain" description="F-box/LRR-repeat protein 15/At3g58940/PEG3-like LRR" evidence="2">
    <location>
        <begin position="293"/>
        <end position="335"/>
    </location>
</feature>
<comment type="caution">
    <text evidence="3">The sequence shown here is derived from an EMBL/GenBank/DDBJ whole genome shotgun (WGS) entry which is preliminary data.</text>
</comment>
<keyword evidence="4" id="KW-1185">Reference proteome</keyword>
<gene>
    <name evidence="3" type="ORF">EJB05_45407</name>
</gene>
<feature type="domain" description="FBD" evidence="1">
    <location>
        <begin position="150"/>
        <end position="192"/>
    </location>
</feature>
<sequence length="457" mass="52398">LDVKNFHCPQLRQLGLDGAIISDSCLCNMVAGSPVLECLLLKNCIGFCSIRINSPSLISIGFSYRGVPSAELIIEDAPLLQRLLQLERCGPLQNLCTVSFAVEMCSVRFLAVEVYTSIDMIIDMLRCFPCLEKLYIKLSGGTYHWHKHRNHVKCLDNNLRTVVLKGYRAKRSNVKLVTFFVLNAKMLEQMRFEATGFKYKNCKKIARHHRLLQLEKRVLSARFHFTVDRCLQNLPHIKHVHDLSKANPFECTRIPEGWVCNMIAGSPVLEFLLLNRVRGFTSMRINSPSLKLCAVSFATEICSVKVLAIIVQASESMDMIIGLLRCFPCLEKLYIQLSSVLRDKKHWHKLQNHVKCVDNSLRTVVLKGYRGTKSHVKLVNFLVLNAKMLEVMRLEATGFIHENSRKFIAEHRRLRQLEKRTLRSARIHFTIGTCEQDIIHIKHVHDLSKANPFECMC</sequence>
<feature type="domain" description="F-box/LRR-repeat protein 15/At3g58940/PEG3-like LRR" evidence="2">
    <location>
        <begin position="6"/>
        <end position="89"/>
    </location>
</feature>
<evidence type="ECO:0000313" key="4">
    <source>
        <dbReference type="Proteomes" id="UP000324897"/>
    </source>
</evidence>
<organism evidence="3 4">
    <name type="scientific">Eragrostis curvula</name>
    <name type="common">weeping love grass</name>
    <dbReference type="NCBI Taxonomy" id="38414"/>
    <lineage>
        <taxon>Eukaryota</taxon>
        <taxon>Viridiplantae</taxon>
        <taxon>Streptophyta</taxon>
        <taxon>Embryophyta</taxon>
        <taxon>Tracheophyta</taxon>
        <taxon>Spermatophyta</taxon>
        <taxon>Magnoliopsida</taxon>
        <taxon>Liliopsida</taxon>
        <taxon>Poales</taxon>
        <taxon>Poaceae</taxon>
        <taxon>PACMAD clade</taxon>
        <taxon>Chloridoideae</taxon>
        <taxon>Eragrostideae</taxon>
        <taxon>Eragrostidinae</taxon>
        <taxon>Eragrostis</taxon>
    </lineage>
</organism>
<feature type="non-terminal residue" evidence="3">
    <location>
        <position position="1"/>
    </location>
</feature>
<accession>A0A5J9TK56</accession>
<reference evidence="3 4" key="1">
    <citation type="journal article" date="2019" name="Sci. Rep.">
        <title>A high-quality genome of Eragrostis curvula grass provides insights into Poaceae evolution and supports new strategies to enhance forage quality.</title>
        <authorList>
            <person name="Carballo J."/>
            <person name="Santos B.A.C.M."/>
            <person name="Zappacosta D."/>
            <person name="Garbus I."/>
            <person name="Selva J.P."/>
            <person name="Gallo C.A."/>
            <person name="Diaz A."/>
            <person name="Albertini E."/>
            <person name="Caccamo M."/>
            <person name="Echenique V."/>
        </authorList>
    </citation>
    <scope>NUCLEOTIDE SEQUENCE [LARGE SCALE GENOMIC DNA]</scope>
    <source>
        <strain evidence="4">cv. Victoria</strain>
        <tissue evidence="3">Leaf</tissue>
    </source>
</reference>
<dbReference type="InterPro" id="IPR006566">
    <property type="entry name" value="FBD"/>
</dbReference>
<evidence type="ECO:0000313" key="3">
    <source>
        <dbReference type="EMBL" id="TVU11803.1"/>
    </source>
</evidence>
<protein>
    <recommendedName>
        <fullName evidence="5">FBD domain-containing protein</fullName>
    </recommendedName>
</protein>
<dbReference type="Gene3D" id="3.80.10.10">
    <property type="entry name" value="Ribonuclease Inhibitor"/>
    <property type="match status" value="1"/>
</dbReference>
<dbReference type="AlphaFoldDB" id="A0A5J9TK56"/>
<dbReference type="EMBL" id="RWGY01000039">
    <property type="protein sequence ID" value="TVU11803.1"/>
    <property type="molecule type" value="Genomic_DNA"/>
</dbReference>
<feature type="domain" description="FBD" evidence="1">
    <location>
        <begin position="353"/>
        <end position="393"/>
    </location>
</feature>
<feature type="domain" description="F-box/LRR-repeat protein 15/At3g58940/PEG3-like LRR" evidence="2">
    <location>
        <begin position="93"/>
        <end position="136"/>
    </location>
</feature>
<dbReference type="Pfam" id="PF24758">
    <property type="entry name" value="LRR_At5g56370"/>
    <property type="match status" value="3"/>
</dbReference>
<dbReference type="InterPro" id="IPR032675">
    <property type="entry name" value="LRR_dom_sf"/>
</dbReference>
<dbReference type="OrthoDB" id="612216at2759"/>
<dbReference type="InterPro" id="IPR055302">
    <property type="entry name" value="F-box_dom-containing"/>
</dbReference>
<proteinExistence type="predicted"/>
<dbReference type="InterPro" id="IPR055411">
    <property type="entry name" value="LRR_FXL15/At3g58940/PEG3-like"/>
</dbReference>
<evidence type="ECO:0000259" key="2">
    <source>
        <dbReference type="Pfam" id="PF24758"/>
    </source>
</evidence>
<dbReference type="PANTHER" id="PTHR32141:SF179">
    <property type="entry name" value="F-BOX DOMAIN-CONTAINING PROTEIN"/>
    <property type="match status" value="1"/>
</dbReference>
<evidence type="ECO:0008006" key="5">
    <source>
        <dbReference type="Google" id="ProtNLM"/>
    </source>
</evidence>